<sequence>MQKFTFDELRIALPCVVERLEKLEACVTRFVNDIDESLVNIIICEIAAFKLFNIYREIYITIVNS</sequence>
<proteinExistence type="predicted"/>
<organism evidence="1 2">
    <name type="scientific">Trichomalopsis sarcophagae</name>
    <dbReference type="NCBI Taxonomy" id="543379"/>
    <lineage>
        <taxon>Eukaryota</taxon>
        <taxon>Metazoa</taxon>
        <taxon>Ecdysozoa</taxon>
        <taxon>Arthropoda</taxon>
        <taxon>Hexapoda</taxon>
        <taxon>Insecta</taxon>
        <taxon>Pterygota</taxon>
        <taxon>Neoptera</taxon>
        <taxon>Endopterygota</taxon>
        <taxon>Hymenoptera</taxon>
        <taxon>Apocrita</taxon>
        <taxon>Proctotrupomorpha</taxon>
        <taxon>Chalcidoidea</taxon>
        <taxon>Pteromalidae</taxon>
        <taxon>Pteromalinae</taxon>
        <taxon>Trichomalopsis</taxon>
    </lineage>
</organism>
<keyword evidence="2" id="KW-1185">Reference proteome</keyword>
<protein>
    <submittedName>
        <fullName evidence="1">Uncharacterized protein</fullName>
    </submittedName>
</protein>
<accession>A0A232EFV0</accession>
<evidence type="ECO:0000313" key="2">
    <source>
        <dbReference type="Proteomes" id="UP000215335"/>
    </source>
</evidence>
<dbReference type="AlphaFoldDB" id="A0A232EFV0"/>
<gene>
    <name evidence="1" type="ORF">TSAR_013498</name>
</gene>
<name>A0A232EFV0_9HYME</name>
<reference evidence="1 2" key="1">
    <citation type="journal article" date="2017" name="Curr. Biol.">
        <title>The Evolution of Venom by Co-option of Single-Copy Genes.</title>
        <authorList>
            <person name="Martinson E.O."/>
            <person name="Mrinalini"/>
            <person name="Kelkar Y.D."/>
            <person name="Chang C.H."/>
            <person name="Werren J.H."/>
        </authorList>
    </citation>
    <scope>NUCLEOTIDE SEQUENCE [LARGE SCALE GENOMIC DNA]</scope>
    <source>
        <strain evidence="1 2">Alberta</strain>
        <tissue evidence="1">Whole body</tissue>
    </source>
</reference>
<dbReference type="Proteomes" id="UP000215335">
    <property type="component" value="Unassembled WGS sequence"/>
</dbReference>
<comment type="caution">
    <text evidence="1">The sequence shown here is derived from an EMBL/GenBank/DDBJ whole genome shotgun (WGS) entry which is preliminary data.</text>
</comment>
<evidence type="ECO:0000313" key="1">
    <source>
        <dbReference type="EMBL" id="OXU17223.1"/>
    </source>
</evidence>
<dbReference type="EMBL" id="NNAY01004931">
    <property type="protein sequence ID" value="OXU17223.1"/>
    <property type="molecule type" value="Genomic_DNA"/>
</dbReference>